<proteinExistence type="predicted"/>
<feature type="domain" description="Beta-lactamase-like ARB-00930-like C-terminal" evidence="1">
    <location>
        <begin position="124"/>
        <end position="271"/>
    </location>
</feature>
<evidence type="ECO:0000313" key="2">
    <source>
        <dbReference type="EMBL" id="TGJ83118.1"/>
    </source>
</evidence>
<organism evidence="2 3">
    <name type="scientific">Xylaria hypoxylon</name>
    <dbReference type="NCBI Taxonomy" id="37992"/>
    <lineage>
        <taxon>Eukaryota</taxon>
        <taxon>Fungi</taxon>
        <taxon>Dikarya</taxon>
        <taxon>Ascomycota</taxon>
        <taxon>Pezizomycotina</taxon>
        <taxon>Sordariomycetes</taxon>
        <taxon>Xylariomycetidae</taxon>
        <taxon>Xylariales</taxon>
        <taxon>Xylariaceae</taxon>
        <taxon>Xylaria</taxon>
    </lineage>
</organism>
<reference evidence="2 3" key="1">
    <citation type="submission" date="2019-03" db="EMBL/GenBank/DDBJ databases">
        <title>Draft genome sequence of Xylaria hypoxylon DSM 108379, a ubiquitous saprotrophic-parasitic fungi on hardwood.</title>
        <authorList>
            <person name="Buettner E."/>
            <person name="Leonhardt S."/>
            <person name="Gebauer A.M."/>
            <person name="Liers C."/>
            <person name="Hofrichter M."/>
            <person name="Kellner H."/>
        </authorList>
    </citation>
    <scope>NUCLEOTIDE SEQUENCE [LARGE SCALE GENOMIC DNA]</scope>
    <source>
        <strain evidence="2 3">DSM 108379</strain>
    </source>
</reference>
<keyword evidence="3" id="KW-1185">Reference proteome</keyword>
<dbReference type="InterPro" id="IPR058664">
    <property type="entry name" value="ARB_00930-like_C"/>
</dbReference>
<evidence type="ECO:0000313" key="3">
    <source>
        <dbReference type="Proteomes" id="UP000297716"/>
    </source>
</evidence>
<dbReference type="InterPro" id="IPR012338">
    <property type="entry name" value="Beta-lactam/transpept-like"/>
</dbReference>
<dbReference type="Pfam" id="PF26335">
    <property type="entry name" value="ARB_00930_C"/>
    <property type="match status" value="1"/>
</dbReference>
<dbReference type="EMBL" id="SKBN01000104">
    <property type="protein sequence ID" value="TGJ83118.1"/>
    <property type="molecule type" value="Genomic_DNA"/>
</dbReference>
<dbReference type="PANTHER" id="PTHR22935">
    <property type="entry name" value="PENICILLIN-BINDING PROTEIN"/>
    <property type="match status" value="1"/>
</dbReference>
<dbReference type="PANTHER" id="PTHR22935:SF97">
    <property type="entry name" value="BETA-LACTAMASE-RELATED DOMAIN-CONTAINING PROTEIN"/>
    <property type="match status" value="1"/>
</dbReference>
<dbReference type="STRING" id="37992.A0A4Z0YSV4"/>
<name>A0A4Z0YSV4_9PEZI</name>
<protein>
    <recommendedName>
        <fullName evidence="1">Beta-lactamase-like ARB-00930-like C-terminal domain-containing protein</fullName>
    </recommendedName>
</protein>
<gene>
    <name evidence="2" type="ORF">E0Z10_g5641</name>
</gene>
<accession>A0A4Z0YSV4</accession>
<dbReference type="InterPro" id="IPR051478">
    <property type="entry name" value="Beta-lactamase-like_AB/R"/>
</dbReference>
<dbReference type="AlphaFoldDB" id="A0A4Z0YSV4"/>
<evidence type="ECO:0000259" key="1">
    <source>
        <dbReference type="Pfam" id="PF26335"/>
    </source>
</evidence>
<dbReference type="Proteomes" id="UP000297716">
    <property type="component" value="Unassembled WGS sequence"/>
</dbReference>
<dbReference type="SUPFAM" id="SSF56601">
    <property type="entry name" value="beta-lactamase/transpeptidase-like"/>
    <property type="match status" value="1"/>
</dbReference>
<dbReference type="OrthoDB" id="10250282at2759"/>
<comment type="caution">
    <text evidence="2">The sequence shown here is derived from an EMBL/GenBank/DDBJ whole genome shotgun (WGS) entry which is preliminary data.</text>
</comment>
<sequence>MYSSISDISSLGRAIFRNTVLTAAQTRRWLKPAATTADIYEGLSYPWGYRRIRLGREGSGLANRVVDSYNKAGSINQYASILILLPDYDVGFDALLAGGWPGNMNWNMADTIGPILLPALEAAAREQANDKYAGTYSAGGSVNSSITLSTDPEKPGLGIDRWVSNGVDMIPIAVRYALYPGVKGPSIRLFPTGLESGGSSSSKKIAFKAMIENTDNTDHSSSMFSTNCGTWVSQTVTVYADYPLDQFVFTIGSDGKAQSVVPLALRTSLSKR</sequence>